<evidence type="ECO:0000313" key="1">
    <source>
        <dbReference type="EMBL" id="CAG1846821.1"/>
    </source>
</evidence>
<evidence type="ECO:0000313" key="2">
    <source>
        <dbReference type="EnsemblPlants" id="Ma06_p20270.1"/>
    </source>
</evidence>
<proteinExistence type="predicted"/>
<gene>
    <name evidence="1" type="ORF">GSMUA_166160.1</name>
</gene>
<reference evidence="1" key="1">
    <citation type="submission" date="2021-03" db="EMBL/GenBank/DDBJ databases">
        <authorList>
            <consortium name="Genoscope - CEA"/>
            <person name="William W."/>
        </authorList>
    </citation>
    <scope>NUCLEOTIDE SEQUENCE</scope>
    <source>
        <strain evidence="1">Doubled-haploid Pahang</strain>
    </source>
</reference>
<dbReference type="AlphaFoldDB" id="A0A804JIB0"/>
<sequence>MQNLFVCSFFDRAEWGFTSRMPENDSSIELRIHVGFSHILIIVDVHLYQKPLPISTNSFVSF</sequence>
<protein>
    <submittedName>
        <fullName evidence="1">(wild Malaysian banana) hypothetical protein</fullName>
    </submittedName>
</protein>
<dbReference type="Gramene" id="Ma06_t20270.1">
    <property type="protein sequence ID" value="Ma06_p20270.1"/>
    <property type="gene ID" value="Ma06_g20270"/>
</dbReference>
<evidence type="ECO:0000313" key="3">
    <source>
        <dbReference type="Proteomes" id="UP000012960"/>
    </source>
</evidence>
<organism evidence="2 3">
    <name type="scientific">Musa acuminata subsp. malaccensis</name>
    <name type="common">Wild banana</name>
    <name type="synonym">Musa malaccensis</name>
    <dbReference type="NCBI Taxonomy" id="214687"/>
    <lineage>
        <taxon>Eukaryota</taxon>
        <taxon>Viridiplantae</taxon>
        <taxon>Streptophyta</taxon>
        <taxon>Embryophyta</taxon>
        <taxon>Tracheophyta</taxon>
        <taxon>Spermatophyta</taxon>
        <taxon>Magnoliopsida</taxon>
        <taxon>Liliopsida</taxon>
        <taxon>Zingiberales</taxon>
        <taxon>Musaceae</taxon>
        <taxon>Musa</taxon>
    </lineage>
</organism>
<dbReference type="EnsemblPlants" id="Ma06_t20270.1">
    <property type="protein sequence ID" value="Ma06_p20270.1"/>
    <property type="gene ID" value="Ma06_g20270"/>
</dbReference>
<accession>A0A804JIB0</accession>
<dbReference type="EMBL" id="HG996471">
    <property type="protein sequence ID" value="CAG1846821.1"/>
    <property type="molecule type" value="Genomic_DNA"/>
</dbReference>
<dbReference type="Proteomes" id="UP000012960">
    <property type="component" value="Unplaced"/>
</dbReference>
<reference evidence="2" key="2">
    <citation type="submission" date="2021-05" db="UniProtKB">
        <authorList>
            <consortium name="EnsemblPlants"/>
        </authorList>
    </citation>
    <scope>IDENTIFICATION</scope>
    <source>
        <strain evidence="2">subsp. malaccensis</strain>
    </source>
</reference>
<name>A0A804JIB0_MUSAM</name>
<keyword evidence="3" id="KW-1185">Reference proteome</keyword>
<dbReference type="InParanoid" id="A0A804JIB0"/>